<comment type="subcellular location">
    <subcellularLocation>
        <location evidence="1">Fimbrium</location>
    </subcellularLocation>
</comment>
<evidence type="ECO:0000256" key="1">
    <source>
        <dbReference type="ARBA" id="ARBA00004561"/>
    </source>
</evidence>
<dbReference type="Proteomes" id="UP001165427">
    <property type="component" value="Unassembled WGS sequence"/>
</dbReference>
<evidence type="ECO:0000259" key="7">
    <source>
        <dbReference type="Pfam" id="PF05567"/>
    </source>
</evidence>
<organism evidence="8 9">
    <name type="scientific">Desulfatitalea alkaliphila</name>
    <dbReference type="NCBI Taxonomy" id="2929485"/>
    <lineage>
        <taxon>Bacteria</taxon>
        <taxon>Pseudomonadati</taxon>
        <taxon>Thermodesulfobacteriota</taxon>
        <taxon>Desulfobacteria</taxon>
        <taxon>Desulfobacterales</taxon>
        <taxon>Desulfosarcinaceae</taxon>
        <taxon>Desulfatitalea</taxon>
    </lineage>
</organism>
<feature type="domain" description="PilY1 beta-propeller" evidence="7">
    <location>
        <begin position="347"/>
        <end position="531"/>
    </location>
</feature>
<evidence type="ECO:0000256" key="6">
    <source>
        <dbReference type="ARBA" id="ARBA00023263"/>
    </source>
</evidence>
<dbReference type="AlphaFoldDB" id="A0AA41R2Q2"/>
<evidence type="ECO:0000256" key="2">
    <source>
        <dbReference type="ARBA" id="ARBA00008387"/>
    </source>
</evidence>
<proteinExistence type="inferred from homology"/>
<dbReference type="InterPro" id="IPR008707">
    <property type="entry name" value="B-propeller_PilY1"/>
</dbReference>
<keyword evidence="9" id="KW-1185">Reference proteome</keyword>
<dbReference type="GO" id="GO:0009289">
    <property type="term" value="C:pilus"/>
    <property type="evidence" value="ECO:0007669"/>
    <property type="project" value="UniProtKB-SubCell"/>
</dbReference>
<feature type="domain" description="PilY1 beta-propeller" evidence="7">
    <location>
        <begin position="191"/>
        <end position="278"/>
    </location>
</feature>
<comment type="similarity">
    <text evidence="2">Belongs to the PilY1 family.</text>
</comment>
<dbReference type="Pfam" id="PF05567">
    <property type="entry name" value="T4P_PilY1"/>
    <property type="match status" value="2"/>
</dbReference>
<dbReference type="Gene3D" id="2.130.10.10">
    <property type="entry name" value="YVTN repeat-like/Quinoprotein amine dehydrogenase"/>
    <property type="match status" value="1"/>
</dbReference>
<gene>
    <name evidence="8" type="ORF">MRX98_15210</name>
</gene>
<dbReference type="SMART" id="SM00564">
    <property type="entry name" value="PQQ"/>
    <property type="match status" value="2"/>
</dbReference>
<dbReference type="GO" id="GO:0046872">
    <property type="term" value="F:metal ion binding"/>
    <property type="evidence" value="ECO:0007669"/>
    <property type="project" value="UniProtKB-KW"/>
</dbReference>
<dbReference type="RefSeq" id="WP_246911410.1">
    <property type="nucleotide sequence ID" value="NZ_JALJRB010000019.1"/>
</dbReference>
<reference evidence="8" key="1">
    <citation type="submission" date="2022-04" db="EMBL/GenBank/DDBJ databases">
        <title>Desulfatitalea alkaliphila sp. nov., a novel anaerobic sulfate-reducing bacterium isolated from terrestrial mud volcano, Taman Peninsula, Russia.</title>
        <authorList>
            <person name="Khomyakova M.A."/>
            <person name="Merkel A.Y."/>
            <person name="Slobodkin A.I."/>
        </authorList>
    </citation>
    <scope>NUCLEOTIDE SEQUENCE</scope>
    <source>
        <strain evidence="8">M08but</strain>
    </source>
</reference>
<keyword evidence="4" id="KW-0479">Metal-binding</keyword>
<keyword evidence="6" id="KW-0281">Fimbrium</keyword>
<keyword evidence="5" id="KW-0106">Calcium</keyword>
<evidence type="ECO:0000313" key="8">
    <source>
        <dbReference type="EMBL" id="MCJ8501932.1"/>
    </source>
</evidence>
<evidence type="ECO:0000256" key="5">
    <source>
        <dbReference type="ARBA" id="ARBA00022837"/>
    </source>
</evidence>
<accession>A0AA41R2Q2</accession>
<dbReference type="InterPro" id="IPR018391">
    <property type="entry name" value="PQQ_b-propeller_rpt"/>
</dbReference>
<dbReference type="InterPro" id="IPR011047">
    <property type="entry name" value="Quinoprotein_ADH-like_sf"/>
</dbReference>
<dbReference type="SUPFAM" id="SSF50998">
    <property type="entry name" value="Quinoprotein alcohol dehydrogenase-like"/>
    <property type="match status" value="1"/>
</dbReference>
<comment type="caution">
    <text evidence="8">The sequence shown here is derived from an EMBL/GenBank/DDBJ whole genome shotgun (WGS) entry which is preliminary data.</text>
</comment>
<protein>
    <submittedName>
        <fullName evidence="8">PQQ-binding-like beta-propeller repeat protein</fullName>
    </submittedName>
</protein>
<dbReference type="EMBL" id="JALJRB010000019">
    <property type="protein sequence ID" value="MCJ8501932.1"/>
    <property type="molecule type" value="Genomic_DNA"/>
</dbReference>
<evidence type="ECO:0000256" key="4">
    <source>
        <dbReference type="ARBA" id="ARBA00022723"/>
    </source>
</evidence>
<sequence length="726" mass="79306">MRVRLFGVGSFWVTVVLLWGLPALAVELSDVPLDGVAGSTATEGMVSGQALSEDGETVFQTRYWPGTWHGDVLAFAGNPVTGQVDTDPGKAIWRASDGFQQVGVDYETRRVVTYGGIWPTPQGAPFRYDQLSEDQKRLLGWDGVADSEAAQNVRDLVDYLRGATMDTMDGWRDRRGVLGDMVNSAPVVAGNTLFVGANDGMLHAFDIRTGHERFAYVPHQVFGHLKALAAPDYADDHRFYVDGPLSVGEVVVDTDQRMTYLVGGLGKGGRGYFCLRIGDRRRQVTEDEYGVYEPVFHVDAIANDWDEEHIAEVVRWSYPPPLPSDHGTTGGGQEWVAIPPMVVADADMGYSYGQAYAVNANAPEGLHRPVVIFGNGYNSPNGRAVLYVLDAADGTLIRKIDTGAGIDNGLSTPALVDVNLDRRVDYVYAGDLRGNLWKFDLTDENPEHWGMAHGAAARGDQGRSVPLFRAVGQPITARPDVMAVHGGCLPGASGGYLVVFGTGRFLGLSDRKDRRQQSLYGIWDAGTAMEPLGWLRRRHDGRLSGGRQLIRREVVANDATDDGAARRLSGWSMDMAAAAAAGRSNRDSDEKPTLPVVAGWFFDFPVPTPSQAYAAERVVEAVAIRGGKAVVASLVPSRSPDTQPDYTWLNILHMCGGDMTENECTADAMLSSRRFEGRLKRLPTILKTAADPRLDWVILHDAAGRLIRLPFQGEIWGRTFWRQDGR</sequence>
<keyword evidence="3" id="KW-1029">Fimbrium biogenesis</keyword>
<dbReference type="InterPro" id="IPR015943">
    <property type="entry name" value="WD40/YVTN_repeat-like_dom_sf"/>
</dbReference>
<evidence type="ECO:0000313" key="9">
    <source>
        <dbReference type="Proteomes" id="UP001165427"/>
    </source>
</evidence>
<name>A0AA41R2Q2_9BACT</name>
<evidence type="ECO:0000256" key="3">
    <source>
        <dbReference type="ARBA" id="ARBA00022558"/>
    </source>
</evidence>